<keyword evidence="5" id="KW-0539">Nucleus</keyword>
<feature type="domain" description="Zn(2)-C6 fungal-type" evidence="7">
    <location>
        <begin position="12"/>
        <end position="41"/>
    </location>
</feature>
<dbReference type="GO" id="GO:0009893">
    <property type="term" value="P:positive regulation of metabolic process"/>
    <property type="evidence" value="ECO:0007669"/>
    <property type="project" value="UniProtKB-ARBA"/>
</dbReference>
<dbReference type="GO" id="GO:0000981">
    <property type="term" value="F:DNA-binding transcription factor activity, RNA polymerase II-specific"/>
    <property type="evidence" value="ECO:0007669"/>
    <property type="project" value="InterPro"/>
</dbReference>
<dbReference type="SMART" id="SM00066">
    <property type="entry name" value="GAL4"/>
    <property type="match status" value="1"/>
</dbReference>
<name>A0A5N6U727_ASPAV</name>
<dbReference type="GO" id="GO:0003677">
    <property type="term" value="F:DNA binding"/>
    <property type="evidence" value="ECO:0007669"/>
    <property type="project" value="UniProtKB-KW"/>
</dbReference>
<keyword evidence="9" id="KW-1185">Reference proteome</keyword>
<keyword evidence="2" id="KW-0805">Transcription regulation</keyword>
<evidence type="ECO:0000259" key="7">
    <source>
        <dbReference type="PROSITE" id="PS50048"/>
    </source>
</evidence>
<evidence type="ECO:0000313" key="9">
    <source>
        <dbReference type="Proteomes" id="UP000325780"/>
    </source>
</evidence>
<dbReference type="InterPro" id="IPR036864">
    <property type="entry name" value="Zn2-C6_fun-type_DNA-bd_sf"/>
</dbReference>
<keyword evidence="4" id="KW-0804">Transcription</keyword>
<keyword evidence="3" id="KW-0238">DNA-binding</keyword>
<dbReference type="GO" id="GO:0006351">
    <property type="term" value="P:DNA-templated transcription"/>
    <property type="evidence" value="ECO:0007669"/>
    <property type="project" value="InterPro"/>
</dbReference>
<gene>
    <name evidence="8" type="ORF">BDV25DRAFT_136045</name>
</gene>
<evidence type="ECO:0000256" key="6">
    <source>
        <dbReference type="SAM" id="MobiDB-lite"/>
    </source>
</evidence>
<dbReference type="InterPro" id="IPR050797">
    <property type="entry name" value="Carb_Metab_Trans_Reg"/>
</dbReference>
<dbReference type="PROSITE" id="PS00463">
    <property type="entry name" value="ZN2_CY6_FUNGAL_1"/>
    <property type="match status" value="1"/>
</dbReference>
<feature type="region of interest" description="Disordered" evidence="6">
    <location>
        <begin position="506"/>
        <end position="547"/>
    </location>
</feature>
<evidence type="ECO:0000256" key="2">
    <source>
        <dbReference type="ARBA" id="ARBA00023015"/>
    </source>
</evidence>
<dbReference type="InterPro" id="IPR001138">
    <property type="entry name" value="Zn2Cys6_DnaBD"/>
</dbReference>
<dbReference type="PANTHER" id="PTHR31668:SF28">
    <property type="entry name" value="ZN(II)2CYS6 TRANSCRIPTION FACTOR (EUROFUNG)"/>
    <property type="match status" value="1"/>
</dbReference>
<dbReference type="EMBL" id="ML742030">
    <property type="protein sequence ID" value="KAE8154350.1"/>
    <property type="molecule type" value="Genomic_DNA"/>
</dbReference>
<sequence length="665" mass="74128">MSSPRSSLTKRACDGCKIRKIRCGGGQPCRSCTKASIKCTYMRIQQSRGPRHLRSSTKYLIEQAQSRDDNLDDVLSAPVSSSPVDGIEMPPQTIPNTEWSRIPIDVLTCPLSIYHVRMYPIWPIVNIEDVVSTLQSDREGIDNENYALATAIASATIAQLRLEQTHAGEPLTASKLAVECLRARDSCSYRSNVNLNSIRISFFLHVYYENQNSGGNESLLYLREAISMAQMMGLHRESTYRELSFEDAQLRRRVLWLLFVTERGVCILHRFPVSLKTNIQAPETDPNDELHVLPAFLKLLNLFQVFEKSGLFDIMQDEDAATPLTLGGGHLDWPSLESLQRSLQDGSGLFAHISDVQKADLCVTRHWMRMILWKISPKGSAASLGRSDQPMSLAFPVFVAKELVGIVSQLPRSAIEAHGLGMELKIYEVANSLADAVAQLAMLPGGLEWDGESRPNYILSRLHTILSTFRGGNEKLVNVLYQKMAELQFTTAPVLPASLDCQSEVHKTKKRVETRCTDQETESKRRKKNPPRSDDTSTNLRTRAKGTSDAYRLDGANAIDPFLWDAPFEPMLALNPEQGVLSHEESGSLDVYDPALYFIPPMHDMNNIPSELGSLSPFWSPLSLSSMKGGDIPSQMVMDQLQDALYAGIDPAFTMNSEPFSPYLA</sequence>
<evidence type="ECO:0000256" key="1">
    <source>
        <dbReference type="ARBA" id="ARBA00022723"/>
    </source>
</evidence>
<organism evidence="8 9">
    <name type="scientific">Aspergillus avenaceus</name>
    <dbReference type="NCBI Taxonomy" id="36643"/>
    <lineage>
        <taxon>Eukaryota</taxon>
        <taxon>Fungi</taxon>
        <taxon>Dikarya</taxon>
        <taxon>Ascomycota</taxon>
        <taxon>Pezizomycotina</taxon>
        <taxon>Eurotiomycetes</taxon>
        <taxon>Eurotiomycetidae</taxon>
        <taxon>Eurotiales</taxon>
        <taxon>Aspergillaceae</taxon>
        <taxon>Aspergillus</taxon>
        <taxon>Aspergillus subgen. Circumdati</taxon>
    </lineage>
</organism>
<dbReference type="PROSITE" id="PS50048">
    <property type="entry name" value="ZN2_CY6_FUNGAL_2"/>
    <property type="match status" value="1"/>
</dbReference>
<evidence type="ECO:0000256" key="3">
    <source>
        <dbReference type="ARBA" id="ARBA00023125"/>
    </source>
</evidence>
<evidence type="ECO:0000313" key="8">
    <source>
        <dbReference type="EMBL" id="KAE8154350.1"/>
    </source>
</evidence>
<dbReference type="OrthoDB" id="2740448at2759"/>
<dbReference type="InterPro" id="IPR007219">
    <property type="entry name" value="XnlR_reg_dom"/>
</dbReference>
<reference evidence="8 9" key="1">
    <citation type="submission" date="2019-04" db="EMBL/GenBank/DDBJ databases">
        <title>Friends and foes A comparative genomics study of 23 Aspergillus species from section Flavi.</title>
        <authorList>
            <consortium name="DOE Joint Genome Institute"/>
            <person name="Kjaerbolling I."/>
            <person name="Vesth T."/>
            <person name="Frisvad J.C."/>
            <person name="Nybo J.L."/>
            <person name="Theobald S."/>
            <person name="Kildgaard S."/>
            <person name="Isbrandt T."/>
            <person name="Kuo A."/>
            <person name="Sato A."/>
            <person name="Lyhne E.K."/>
            <person name="Kogle M.E."/>
            <person name="Wiebenga A."/>
            <person name="Kun R.S."/>
            <person name="Lubbers R.J."/>
            <person name="Makela M.R."/>
            <person name="Barry K."/>
            <person name="Chovatia M."/>
            <person name="Clum A."/>
            <person name="Daum C."/>
            <person name="Haridas S."/>
            <person name="He G."/>
            <person name="LaButti K."/>
            <person name="Lipzen A."/>
            <person name="Mondo S."/>
            <person name="Riley R."/>
            <person name="Salamov A."/>
            <person name="Simmons B.A."/>
            <person name="Magnuson J.K."/>
            <person name="Henrissat B."/>
            <person name="Mortensen U.H."/>
            <person name="Larsen T.O."/>
            <person name="Devries R.P."/>
            <person name="Grigoriev I.V."/>
            <person name="Machida M."/>
            <person name="Baker S.E."/>
            <person name="Andersen M.R."/>
        </authorList>
    </citation>
    <scope>NUCLEOTIDE SEQUENCE [LARGE SCALE GENOMIC DNA]</scope>
    <source>
        <strain evidence="8 9">IBT 18842</strain>
    </source>
</reference>
<dbReference type="SUPFAM" id="SSF57701">
    <property type="entry name" value="Zn2/Cys6 DNA-binding domain"/>
    <property type="match status" value="1"/>
</dbReference>
<evidence type="ECO:0000256" key="5">
    <source>
        <dbReference type="ARBA" id="ARBA00023242"/>
    </source>
</evidence>
<dbReference type="Proteomes" id="UP000325780">
    <property type="component" value="Unassembled WGS sequence"/>
</dbReference>
<feature type="compositionally biased region" description="Basic and acidic residues" evidence="6">
    <location>
        <begin position="506"/>
        <end position="523"/>
    </location>
</feature>
<protein>
    <submittedName>
        <fullName evidence="8">Fungal-specific transcription factor domain-containing protein</fullName>
    </submittedName>
</protein>
<dbReference type="CDD" id="cd00067">
    <property type="entry name" value="GAL4"/>
    <property type="match status" value="1"/>
</dbReference>
<proteinExistence type="predicted"/>
<dbReference type="Pfam" id="PF00172">
    <property type="entry name" value="Zn_clus"/>
    <property type="match status" value="1"/>
</dbReference>
<dbReference type="Pfam" id="PF04082">
    <property type="entry name" value="Fungal_trans"/>
    <property type="match status" value="1"/>
</dbReference>
<dbReference type="SMART" id="SM00906">
    <property type="entry name" value="Fungal_trans"/>
    <property type="match status" value="1"/>
</dbReference>
<dbReference type="PANTHER" id="PTHR31668">
    <property type="entry name" value="GLUCOSE TRANSPORT TRANSCRIPTION REGULATOR RGT1-RELATED-RELATED"/>
    <property type="match status" value="1"/>
</dbReference>
<evidence type="ECO:0000256" key="4">
    <source>
        <dbReference type="ARBA" id="ARBA00023163"/>
    </source>
</evidence>
<keyword evidence="1" id="KW-0479">Metal-binding</keyword>
<accession>A0A5N6U727</accession>
<dbReference type="Gene3D" id="4.10.240.10">
    <property type="entry name" value="Zn(2)-C6 fungal-type DNA-binding domain"/>
    <property type="match status" value="1"/>
</dbReference>
<dbReference type="AlphaFoldDB" id="A0A5N6U727"/>
<dbReference type="GO" id="GO:0008270">
    <property type="term" value="F:zinc ion binding"/>
    <property type="evidence" value="ECO:0007669"/>
    <property type="project" value="InterPro"/>
</dbReference>
<dbReference type="CDD" id="cd12148">
    <property type="entry name" value="fungal_TF_MHR"/>
    <property type="match status" value="1"/>
</dbReference>